<gene>
    <name evidence="2" type="ORF">CGI_10013231</name>
</gene>
<name>K1PUA8_MAGGI</name>
<feature type="compositionally biased region" description="Basic and acidic residues" evidence="1">
    <location>
        <begin position="73"/>
        <end position="84"/>
    </location>
</feature>
<proteinExistence type="predicted"/>
<dbReference type="EMBL" id="JH819059">
    <property type="protein sequence ID" value="EKC27892.1"/>
    <property type="molecule type" value="Genomic_DNA"/>
</dbReference>
<accession>K1PUA8</accession>
<evidence type="ECO:0000256" key="1">
    <source>
        <dbReference type="SAM" id="MobiDB-lite"/>
    </source>
</evidence>
<protein>
    <submittedName>
        <fullName evidence="2">Uncharacterized protein</fullName>
    </submittedName>
</protein>
<dbReference type="HOGENOM" id="CLU_1534041_0_0_1"/>
<dbReference type="InParanoid" id="K1PUA8"/>
<feature type="compositionally biased region" description="Basic and acidic residues" evidence="1">
    <location>
        <begin position="135"/>
        <end position="152"/>
    </location>
</feature>
<organism evidence="2">
    <name type="scientific">Magallana gigas</name>
    <name type="common">Pacific oyster</name>
    <name type="synonym">Crassostrea gigas</name>
    <dbReference type="NCBI Taxonomy" id="29159"/>
    <lineage>
        <taxon>Eukaryota</taxon>
        <taxon>Metazoa</taxon>
        <taxon>Spiralia</taxon>
        <taxon>Lophotrochozoa</taxon>
        <taxon>Mollusca</taxon>
        <taxon>Bivalvia</taxon>
        <taxon>Autobranchia</taxon>
        <taxon>Pteriomorphia</taxon>
        <taxon>Ostreida</taxon>
        <taxon>Ostreoidea</taxon>
        <taxon>Ostreidae</taxon>
        <taxon>Magallana</taxon>
    </lineage>
</organism>
<evidence type="ECO:0000313" key="2">
    <source>
        <dbReference type="EMBL" id="EKC27892.1"/>
    </source>
</evidence>
<feature type="region of interest" description="Disordered" evidence="1">
    <location>
        <begin position="131"/>
        <end position="175"/>
    </location>
</feature>
<feature type="compositionally biased region" description="Polar residues" evidence="1">
    <location>
        <begin position="99"/>
        <end position="109"/>
    </location>
</feature>
<feature type="region of interest" description="Disordered" evidence="1">
    <location>
        <begin position="57"/>
        <end position="117"/>
    </location>
</feature>
<dbReference type="AlphaFoldDB" id="K1PUA8"/>
<reference evidence="2" key="1">
    <citation type="journal article" date="2012" name="Nature">
        <title>The oyster genome reveals stress adaptation and complexity of shell formation.</title>
        <authorList>
            <person name="Zhang G."/>
            <person name="Fang X."/>
            <person name="Guo X."/>
            <person name="Li L."/>
            <person name="Luo R."/>
            <person name="Xu F."/>
            <person name="Yang P."/>
            <person name="Zhang L."/>
            <person name="Wang X."/>
            <person name="Qi H."/>
            <person name="Xiong Z."/>
            <person name="Que H."/>
            <person name="Xie Y."/>
            <person name="Holland P.W."/>
            <person name="Paps J."/>
            <person name="Zhu Y."/>
            <person name="Wu F."/>
            <person name="Chen Y."/>
            <person name="Wang J."/>
            <person name="Peng C."/>
            <person name="Meng J."/>
            <person name="Yang L."/>
            <person name="Liu J."/>
            <person name="Wen B."/>
            <person name="Zhang N."/>
            <person name="Huang Z."/>
            <person name="Zhu Q."/>
            <person name="Feng Y."/>
            <person name="Mount A."/>
            <person name="Hedgecock D."/>
            <person name="Xu Z."/>
            <person name="Liu Y."/>
            <person name="Domazet-Loso T."/>
            <person name="Du Y."/>
            <person name="Sun X."/>
            <person name="Zhang S."/>
            <person name="Liu B."/>
            <person name="Cheng P."/>
            <person name="Jiang X."/>
            <person name="Li J."/>
            <person name="Fan D."/>
            <person name="Wang W."/>
            <person name="Fu W."/>
            <person name="Wang T."/>
            <person name="Wang B."/>
            <person name="Zhang J."/>
            <person name="Peng Z."/>
            <person name="Li Y."/>
            <person name="Li N."/>
            <person name="Wang J."/>
            <person name="Chen M."/>
            <person name="He Y."/>
            <person name="Tan F."/>
            <person name="Song X."/>
            <person name="Zheng Q."/>
            <person name="Huang R."/>
            <person name="Yang H."/>
            <person name="Du X."/>
            <person name="Chen L."/>
            <person name="Yang M."/>
            <person name="Gaffney P.M."/>
            <person name="Wang S."/>
            <person name="Luo L."/>
            <person name="She Z."/>
            <person name="Ming Y."/>
            <person name="Huang W."/>
            <person name="Zhang S."/>
            <person name="Huang B."/>
            <person name="Zhang Y."/>
            <person name="Qu T."/>
            <person name="Ni P."/>
            <person name="Miao G."/>
            <person name="Wang J."/>
            <person name="Wang Q."/>
            <person name="Steinberg C.E."/>
            <person name="Wang H."/>
            <person name="Li N."/>
            <person name="Qian L."/>
            <person name="Zhang G."/>
            <person name="Li Y."/>
            <person name="Yang H."/>
            <person name="Liu X."/>
            <person name="Wang J."/>
            <person name="Yin Y."/>
            <person name="Wang J."/>
        </authorList>
    </citation>
    <scope>NUCLEOTIDE SEQUENCE [LARGE SCALE GENOMIC DNA]</scope>
    <source>
        <strain evidence="2">05x7-T-G4-1.051#20</strain>
    </source>
</reference>
<feature type="compositionally biased region" description="Basic and acidic residues" evidence="1">
    <location>
        <begin position="166"/>
        <end position="175"/>
    </location>
</feature>
<sequence>MHRNQQGWFQKFQRELQSQRPLLFILPPASALNPYGNEYVEGEVNPMDVELTIQRDEDSSPGIVAPSLPTPSVDKKCKERKQNDEGALYENTEMKTSSDNKYVTLTTDQPPVPLYETPHTLTDEIKLKFNKKDKHPYANEKPKKQKKPDTKVKSYANINFRKGKAKTYENHEPGS</sequence>